<reference evidence="4" key="1">
    <citation type="journal article" date="2017" name="Front. Plant Sci.">
        <title>Climate Clever Clovers: New Paradigm to Reduce the Environmental Footprint of Ruminants by Breeding Low Methanogenic Forages Utilizing Haplotype Variation.</title>
        <authorList>
            <person name="Kaur P."/>
            <person name="Appels R."/>
            <person name="Bayer P.E."/>
            <person name="Keeble-Gagnere G."/>
            <person name="Wang J."/>
            <person name="Hirakawa H."/>
            <person name="Shirasawa K."/>
            <person name="Vercoe P."/>
            <person name="Stefanova K."/>
            <person name="Durmic Z."/>
            <person name="Nichols P."/>
            <person name="Revell C."/>
            <person name="Isobe S.N."/>
            <person name="Edwards D."/>
            <person name="Erskine W."/>
        </authorList>
    </citation>
    <scope>NUCLEOTIDE SEQUENCE [LARGE SCALE GENOMIC DNA]</scope>
    <source>
        <strain evidence="4">cv. Daliak</strain>
    </source>
</reference>
<feature type="compositionally biased region" description="Low complexity" evidence="1">
    <location>
        <begin position="1"/>
        <end position="19"/>
    </location>
</feature>
<evidence type="ECO:0000259" key="2">
    <source>
        <dbReference type="SMART" id="SM00256"/>
    </source>
</evidence>
<dbReference type="SMART" id="SM00256">
    <property type="entry name" value="FBOX"/>
    <property type="match status" value="1"/>
</dbReference>
<dbReference type="InterPro" id="IPR045140">
    <property type="entry name" value="SHCBP1-like"/>
</dbReference>
<dbReference type="Gene3D" id="3.80.10.10">
    <property type="entry name" value="Ribonuclease Inhibitor"/>
    <property type="match status" value="1"/>
</dbReference>
<evidence type="ECO:0000313" key="4">
    <source>
        <dbReference type="Proteomes" id="UP000242715"/>
    </source>
</evidence>
<dbReference type="InterPro" id="IPR032675">
    <property type="entry name" value="LRR_dom_sf"/>
</dbReference>
<dbReference type="InterPro" id="IPR001810">
    <property type="entry name" value="F-box_dom"/>
</dbReference>
<dbReference type="AlphaFoldDB" id="A0A2Z6P9B3"/>
<dbReference type="SUPFAM" id="SSF81383">
    <property type="entry name" value="F-box domain"/>
    <property type="match status" value="1"/>
</dbReference>
<dbReference type="InterPro" id="IPR036047">
    <property type="entry name" value="F-box-like_dom_sf"/>
</dbReference>
<evidence type="ECO:0000313" key="3">
    <source>
        <dbReference type="EMBL" id="GAU39297.1"/>
    </source>
</evidence>
<evidence type="ECO:0000256" key="1">
    <source>
        <dbReference type="SAM" id="MobiDB-lite"/>
    </source>
</evidence>
<dbReference type="CDD" id="cd22163">
    <property type="entry name" value="F-box_AtSKIP5-like"/>
    <property type="match status" value="1"/>
</dbReference>
<feature type="domain" description="F-box" evidence="2">
    <location>
        <begin position="40"/>
        <end position="81"/>
    </location>
</feature>
<feature type="region of interest" description="Disordered" evidence="1">
    <location>
        <begin position="1"/>
        <end position="23"/>
    </location>
</feature>
<dbReference type="EMBL" id="DF973754">
    <property type="protein sequence ID" value="GAU39297.1"/>
    <property type="molecule type" value="Genomic_DNA"/>
</dbReference>
<gene>
    <name evidence="3" type="ORF">TSUD_119020</name>
</gene>
<dbReference type="OrthoDB" id="549243at2759"/>
<dbReference type="PANTHER" id="PTHR14695:SF4">
    <property type="entry name" value="PROTEIN NESSUN DORMA"/>
    <property type="match status" value="1"/>
</dbReference>
<dbReference type="Proteomes" id="UP000242715">
    <property type="component" value="Unassembled WGS sequence"/>
</dbReference>
<organism evidence="3 4">
    <name type="scientific">Trifolium subterraneum</name>
    <name type="common">Subterranean clover</name>
    <dbReference type="NCBI Taxonomy" id="3900"/>
    <lineage>
        <taxon>Eukaryota</taxon>
        <taxon>Viridiplantae</taxon>
        <taxon>Streptophyta</taxon>
        <taxon>Embryophyta</taxon>
        <taxon>Tracheophyta</taxon>
        <taxon>Spermatophyta</taxon>
        <taxon>Magnoliopsida</taxon>
        <taxon>eudicotyledons</taxon>
        <taxon>Gunneridae</taxon>
        <taxon>Pentapetalae</taxon>
        <taxon>rosids</taxon>
        <taxon>fabids</taxon>
        <taxon>Fabales</taxon>
        <taxon>Fabaceae</taxon>
        <taxon>Papilionoideae</taxon>
        <taxon>50 kb inversion clade</taxon>
        <taxon>NPAAA clade</taxon>
        <taxon>Hologalegina</taxon>
        <taxon>IRL clade</taxon>
        <taxon>Trifolieae</taxon>
        <taxon>Trifolium</taxon>
    </lineage>
</organism>
<sequence length="260" mass="28960">MTTVMENQKQQQQQEGNKGQLKKCQRKKTSSSCYSRINNLDDGCLMHIFSFLPPIPDRFNTALVCHRWNYLACHPRLWLRVDRSVKDLSEPGVFPNIESAVSASRVNESLEGEEFIRFQCPVNATRCSEIPDDTMLTCARGSDSALEFLSTCKLANLTVKAELGCCLLHRSGRLTIDGCVLQCESNPLDFLSCPIVSTANSSEVVPSHTKSNNSNGVFVSQTRIEGGAKAVLTSGDLALQRVRVVYARTSLLFWFDVEQM</sequence>
<proteinExistence type="predicted"/>
<keyword evidence="4" id="KW-1185">Reference proteome</keyword>
<dbReference type="PANTHER" id="PTHR14695">
    <property type="entry name" value="SHC SH2-DOMAIN BINDING PROTEIN 1-RELATED"/>
    <property type="match status" value="1"/>
</dbReference>
<name>A0A2Z6P9B3_TRISU</name>
<accession>A0A2Z6P9B3</accession>
<protein>
    <recommendedName>
        <fullName evidence="2">F-box domain-containing protein</fullName>
    </recommendedName>
</protein>
<dbReference type="Pfam" id="PF12937">
    <property type="entry name" value="F-box-like"/>
    <property type="match status" value="1"/>
</dbReference>